<accession>A0AAD6FS25</accession>
<dbReference type="Gene3D" id="3.90.1750.10">
    <property type="entry name" value="Hect, E3 ligase catalytic domains"/>
    <property type="match status" value="1"/>
</dbReference>
<evidence type="ECO:0000256" key="3">
    <source>
        <dbReference type="SAM" id="MobiDB-lite"/>
    </source>
</evidence>
<feature type="region of interest" description="Disordered" evidence="3">
    <location>
        <begin position="219"/>
        <end position="300"/>
    </location>
</feature>
<dbReference type="Gene3D" id="3.30.2410.10">
    <property type="entry name" value="Hect, E3 ligase catalytic domain"/>
    <property type="match status" value="1"/>
</dbReference>
<dbReference type="EMBL" id="JAPTMU010000003">
    <property type="protein sequence ID" value="KAJ4946084.1"/>
    <property type="molecule type" value="Genomic_DNA"/>
</dbReference>
<comment type="caution">
    <text evidence="5">The sequence shown here is derived from an EMBL/GenBank/DDBJ whole genome shotgun (WGS) entry which is preliminary data.</text>
</comment>
<name>A0AAD6FS25_9TELE</name>
<organism evidence="5 6">
    <name type="scientific">Pogonophryne albipinna</name>
    <dbReference type="NCBI Taxonomy" id="1090488"/>
    <lineage>
        <taxon>Eukaryota</taxon>
        <taxon>Metazoa</taxon>
        <taxon>Chordata</taxon>
        <taxon>Craniata</taxon>
        <taxon>Vertebrata</taxon>
        <taxon>Euteleostomi</taxon>
        <taxon>Actinopterygii</taxon>
        <taxon>Neopterygii</taxon>
        <taxon>Teleostei</taxon>
        <taxon>Neoteleostei</taxon>
        <taxon>Acanthomorphata</taxon>
        <taxon>Eupercaria</taxon>
        <taxon>Perciformes</taxon>
        <taxon>Notothenioidei</taxon>
        <taxon>Pogonophryne</taxon>
    </lineage>
</organism>
<evidence type="ECO:0000256" key="2">
    <source>
        <dbReference type="ARBA" id="ARBA00022786"/>
    </source>
</evidence>
<evidence type="ECO:0000259" key="4">
    <source>
        <dbReference type="Pfam" id="PF00632"/>
    </source>
</evidence>
<gene>
    <name evidence="5" type="ORF">JOQ06_023759</name>
</gene>
<evidence type="ECO:0000313" key="5">
    <source>
        <dbReference type="EMBL" id="KAJ4946084.1"/>
    </source>
</evidence>
<sequence length="734" mass="83816">MAGEVDIFTFLKRRNIPDNIVHQLKDDKIDINVINVMTDEELGKYIERYGDRLALRAFCRQITGTNETTVKSGERTTVKSSLMEKIRVRLQGKGEKADPDVGPGVGNKHASKDSRRVEIGWLNFQKGKYYQVRTRQGGGTRHMSVQKTMTMEELLDIGKALFFPNGKSAKGPLKDFKFDVRDFSHCPVPLENTVQQLYDQTKLRMLRIYTCSKEKDKELSPKDATIMLSDSDTSSDFEPTDHRPIKTRRKQRLSVRNQPRRYHPSRIGTDHPVHHIERSSDSDEETRESSRPPRLAPPEMITTEVMSSPSLDDAGSNLCQSRSRHASQEDCLFPASNQDADESDSALALAIHASMEDFEVQVGPISGYYGDDQDDTLPWNPHHLNSLQHSTLNDDAASPRGSEKEVHYVKFRRVNIVQDVLNVFMDPRVMEVQLIMELINEKALDGEGVSREVYSAFWELFLQQCEGEDERVPRLRPDYSEKEWQAVGRVWIKGYMDHNIIPIRLSPAFILSCCQGVSSVDEELLMMSFLRYLSVTERESVEKVLEGNLEEIDEEDLLDLFSRMGSHCLPSKDHIRAAIVVMVHKALLQEPKFIIDCFHSSIHNAVPRLLTKESIMELYENKRPTNRKVAQMIKPSNESLNPQEQAVLTYLLRYVRSLDQRKLEIFLRFCTGSSVLCKDSIEVTFNRLCGLSRRPVAHTCGAVLELPCTYSSYPDFRAELDSVLSGDCFTMDIL</sequence>
<feature type="domain" description="HECT" evidence="4">
    <location>
        <begin position="474"/>
        <end position="722"/>
    </location>
</feature>
<feature type="compositionally biased region" description="Basic residues" evidence="3">
    <location>
        <begin position="245"/>
        <end position="264"/>
    </location>
</feature>
<dbReference type="InterPro" id="IPR000569">
    <property type="entry name" value="HECT_dom"/>
</dbReference>
<dbReference type="SUPFAM" id="SSF56204">
    <property type="entry name" value="Hect, E3 ligase catalytic domain"/>
    <property type="match status" value="1"/>
</dbReference>
<dbReference type="GO" id="GO:0004842">
    <property type="term" value="F:ubiquitin-protein transferase activity"/>
    <property type="evidence" value="ECO:0007669"/>
    <property type="project" value="InterPro"/>
</dbReference>
<keyword evidence="6" id="KW-1185">Reference proteome</keyword>
<protein>
    <recommendedName>
        <fullName evidence="4">HECT domain-containing protein</fullName>
    </recommendedName>
</protein>
<keyword evidence="1" id="KW-0808">Transferase</keyword>
<dbReference type="Proteomes" id="UP001219934">
    <property type="component" value="Unassembled WGS sequence"/>
</dbReference>
<evidence type="ECO:0000256" key="1">
    <source>
        <dbReference type="ARBA" id="ARBA00022679"/>
    </source>
</evidence>
<feature type="region of interest" description="Disordered" evidence="3">
    <location>
        <begin position="92"/>
        <end position="112"/>
    </location>
</feature>
<evidence type="ECO:0000313" key="6">
    <source>
        <dbReference type="Proteomes" id="UP001219934"/>
    </source>
</evidence>
<dbReference type="AlphaFoldDB" id="A0AAD6FS25"/>
<dbReference type="Pfam" id="PF00632">
    <property type="entry name" value="HECT"/>
    <property type="match status" value="1"/>
</dbReference>
<dbReference type="InterPro" id="IPR035983">
    <property type="entry name" value="Hect_E3_ubiquitin_ligase"/>
</dbReference>
<feature type="compositionally biased region" description="Polar residues" evidence="3">
    <location>
        <begin position="228"/>
        <end position="237"/>
    </location>
</feature>
<feature type="compositionally biased region" description="Basic and acidic residues" evidence="3">
    <location>
        <begin position="268"/>
        <end position="291"/>
    </location>
</feature>
<proteinExistence type="predicted"/>
<reference evidence="5" key="1">
    <citation type="submission" date="2022-11" db="EMBL/GenBank/DDBJ databases">
        <title>Chromosome-level genome of Pogonophryne albipinna.</title>
        <authorList>
            <person name="Jo E."/>
        </authorList>
    </citation>
    <scope>NUCLEOTIDE SEQUENCE</scope>
    <source>
        <strain evidence="5">SGF0006</strain>
        <tissue evidence="5">Muscle</tissue>
    </source>
</reference>
<keyword evidence="2" id="KW-0833">Ubl conjugation pathway</keyword>